<feature type="region of interest" description="Disordered" evidence="1">
    <location>
        <begin position="201"/>
        <end position="227"/>
    </location>
</feature>
<gene>
    <name evidence="2" type="ORF">BS47DRAFT_1489125</name>
</gene>
<proteinExistence type="predicted"/>
<keyword evidence="3" id="KW-1185">Reference proteome</keyword>
<feature type="region of interest" description="Disordered" evidence="1">
    <location>
        <begin position="98"/>
        <end position="138"/>
    </location>
</feature>
<dbReference type="EMBL" id="MU129093">
    <property type="protein sequence ID" value="KAF9506998.1"/>
    <property type="molecule type" value="Genomic_DNA"/>
</dbReference>
<sequence length="256" mass="27734">MSVKDIPDIHTPPDSAADDNMPMSRSVYIDVDEPDGFSDVVQSKISSRRSSSRSVADTESPPSAPPAPPALADFRGRVVQFADRVRITSGIRSAHVQRASLANGSTSTPRSTSRSSSISDTASSMSVPLRPPAETTPHAYAHAPSISALSAMMDPEDRNVWLSGLQVPIVRQKRPHPRSRSSDSVTERTPLVMNRRRPSIRHGMIIPPEGPPSQGHDTKSVSDPSGPQVLSSAWWRTKWEQCCSCSLFLDDESGSI</sequence>
<dbReference type="Proteomes" id="UP000886523">
    <property type="component" value="Unassembled WGS sequence"/>
</dbReference>
<reference evidence="2" key="1">
    <citation type="journal article" date="2020" name="Nat. Commun.">
        <title>Large-scale genome sequencing of mycorrhizal fungi provides insights into the early evolution of symbiotic traits.</title>
        <authorList>
            <person name="Miyauchi S."/>
            <person name="Kiss E."/>
            <person name="Kuo A."/>
            <person name="Drula E."/>
            <person name="Kohler A."/>
            <person name="Sanchez-Garcia M."/>
            <person name="Morin E."/>
            <person name="Andreopoulos B."/>
            <person name="Barry K.W."/>
            <person name="Bonito G."/>
            <person name="Buee M."/>
            <person name="Carver A."/>
            <person name="Chen C."/>
            <person name="Cichocki N."/>
            <person name="Clum A."/>
            <person name="Culley D."/>
            <person name="Crous P.W."/>
            <person name="Fauchery L."/>
            <person name="Girlanda M."/>
            <person name="Hayes R.D."/>
            <person name="Keri Z."/>
            <person name="LaButti K."/>
            <person name="Lipzen A."/>
            <person name="Lombard V."/>
            <person name="Magnuson J."/>
            <person name="Maillard F."/>
            <person name="Murat C."/>
            <person name="Nolan M."/>
            <person name="Ohm R.A."/>
            <person name="Pangilinan J."/>
            <person name="Pereira M.F."/>
            <person name="Perotto S."/>
            <person name="Peter M."/>
            <person name="Pfister S."/>
            <person name="Riley R."/>
            <person name="Sitrit Y."/>
            <person name="Stielow J.B."/>
            <person name="Szollosi G."/>
            <person name="Zifcakova L."/>
            <person name="Stursova M."/>
            <person name="Spatafora J.W."/>
            <person name="Tedersoo L."/>
            <person name="Vaario L.M."/>
            <person name="Yamada A."/>
            <person name="Yan M."/>
            <person name="Wang P."/>
            <person name="Xu J."/>
            <person name="Bruns T."/>
            <person name="Baldrian P."/>
            <person name="Vilgalys R."/>
            <person name="Dunand C."/>
            <person name="Henrissat B."/>
            <person name="Grigoriev I.V."/>
            <person name="Hibbett D."/>
            <person name="Nagy L.G."/>
            <person name="Martin F.M."/>
        </authorList>
    </citation>
    <scope>NUCLEOTIDE SEQUENCE</scope>
    <source>
        <strain evidence="2">UP504</strain>
    </source>
</reference>
<evidence type="ECO:0000313" key="3">
    <source>
        <dbReference type="Proteomes" id="UP000886523"/>
    </source>
</evidence>
<name>A0A9P6AJR9_9AGAM</name>
<accession>A0A9P6AJR9</accession>
<comment type="caution">
    <text evidence="2">The sequence shown here is derived from an EMBL/GenBank/DDBJ whole genome shotgun (WGS) entry which is preliminary data.</text>
</comment>
<organism evidence="2 3">
    <name type="scientific">Hydnum rufescens UP504</name>
    <dbReference type="NCBI Taxonomy" id="1448309"/>
    <lineage>
        <taxon>Eukaryota</taxon>
        <taxon>Fungi</taxon>
        <taxon>Dikarya</taxon>
        <taxon>Basidiomycota</taxon>
        <taxon>Agaricomycotina</taxon>
        <taxon>Agaricomycetes</taxon>
        <taxon>Cantharellales</taxon>
        <taxon>Hydnaceae</taxon>
        <taxon>Hydnum</taxon>
    </lineage>
</organism>
<evidence type="ECO:0000313" key="2">
    <source>
        <dbReference type="EMBL" id="KAF9506998.1"/>
    </source>
</evidence>
<evidence type="ECO:0000256" key="1">
    <source>
        <dbReference type="SAM" id="MobiDB-lite"/>
    </source>
</evidence>
<protein>
    <submittedName>
        <fullName evidence="2">Uncharacterized protein</fullName>
    </submittedName>
</protein>
<feature type="compositionally biased region" description="Low complexity" evidence="1">
    <location>
        <begin position="105"/>
        <end position="126"/>
    </location>
</feature>
<dbReference type="AlphaFoldDB" id="A0A9P6AJR9"/>
<feature type="region of interest" description="Disordered" evidence="1">
    <location>
        <begin position="1"/>
        <end position="72"/>
    </location>
</feature>